<evidence type="ECO:0000313" key="1">
    <source>
        <dbReference type="EMBL" id="KAL2857145.1"/>
    </source>
</evidence>
<keyword evidence="2" id="KW-1185">Reference proteome</keyword>
<organism evidence="1 2">
    <name type="scientific">Aspergillus pseudoustus</name>
    <dbReference type="NCBI Taxonomy" id="1810923"/>
    <lineage>
        <taxon>Eukaryota</taxon>
        <taxon>Fungi</taxon>
        <taxon>Dikarya</taxon>
        <taxon>Ascomycota</taxon>
        <taxon>Pezizomycotina</taxon>
        <taxon>Eurotiomycetes</taxon>
        <taxon>Eurotiomycetidae</taxon>
        <taxon>Eurotiales</taxon>
        <taxon>Aspergillaceae</taxon>
        <taxon>Aspergillus</taxon>
        <taxon>Aspergillus subgen. Nidulantes</taxon>
    </lineage>
</organism>
<dbReference type="EMBL" id="JBFXLU010000005">
    <property type="protein sequence ID" value="KAL2857145.1"/>
    <property type="molecule type" value="Genomic_DNA"/>
</dbReference>
<comment type="caution">
    <text evidence="1">The sequence shown here is derived from an EMBL/GenBank/DDBJ whole genome shotgun (WGS) entry which is preliminary data.</text>
</comment>
<protein>
    <submittedName>
        <fullName evidence="1">Uncharacterized protein</fullName>
    </submittedName>
</protein>
<gene>
    <name evidence="1" type="ORF">BJY01DRAFT_242538</name>
</gene>
<accession>A0ABR4KXZ4</accession>
<evidence type="ECO:0000313" key="2">
    <source>
        <dbReference type="Proteomes" id="UP001610446"/>
    </source>
</evidence>
<dbReference type="Proteomes" id="UP001610446">
    <property type="component" value="Unassembled WGS sequence"/>
</dbReference>
<proteinExistence type="predicted"/>
<name>A0ABR4KXZ4_9EURO</name>
<sequence>MQSNPKDEQSSSPKVELKDHLDTLQDAAACDNLAKGFHKRFINENDDSCLNAAIFCARRTIELCSPEDPRFHRYCFRVANYLNSRHRRSDLPSDDDLGEALEYLEMATESSGIASEPTREKANRLGVAFNCHVRLYLAGRDNAYSDALDAFKAVFEARLEFADWDKTATVLSDVGSLQLAKFDKDAGKDTRLFDLPIDYADKALEAAGKSETNRTQLLLNKMNFLEHRAGHNGAKREEDYRAAIATCRMLMDEDVDSNKNEGRAAYNQWWLGRLYFLLSRVTGSADDCHEATYNLQRASEATPRDHPKWKARYDLFQGALENFGTMLGRPPGLNSIIFSQEKSAEALYKLAQLLQLRFVERNTIEDLISVTETLEKAATKTSESDHENLTARLGLAAECYEILYREEDDPKYLKRGIQAAQKAVGAARETESLSDRKRAALYSALGRCMAALSEEEDDQQLMKSAVEAGEAAVAIVGMEDQSDDDENYKKERQRYLYALGDWKESIEEE</sequence>
<reference evidence="1 2" key="1">
    <citation type="submission" date="2024-07" db="EMBL/GenBank/DDBJ databases">
        <title>Section-level genome sequencing and comparative genomics of Aspergillus sections Usti and Cavernicolus.</title>
        <authorList>
            <consortium name="Lawrence Berkeley National Laboratory"/>
            <person name="Nybo J.L."/>
            <person name="Vesth T.C."/>
            <person name="Theobald S."/>
            <person name="Frisvad J.C."/>
            <person name="Larsen T.O."/>
            <person name="Kjaerboelling I."/>
            <person name="Rothschild-Mancinelli K."/>
            <person name="Lyhne E.K."/>
            <person name="Kogle M.E."/>
            <person name="Barry K."/>
            <person name="Clum A."/>
            <person name="Na H."/>
            <person name="Ledsgaard L."/>
            <person name="Lin J."/>
            <person name="Lipzen A."/>
            <person name="Kuo A."/>
            <person name="Riley R."/>
            <person name="Mondo S."/>
            <person name="Labutti K."/>
            <person name="Haridas S."/>
            <person name="Pangalinan J."/>
            <person name="Salamov A.A."/>
            <person name="Simmons B.A."/>
            <person name="Magnuson J.K."/>
            <person name="Chen J."/>
            <person name="Drula E."/>
            <person name="Henrissat B."/>
            <person name="Wiebenga A."/>
            <person name="Lubbers R.J."/>
            <person name="Gomes A.C."/>
            <person name="Makela M.R."/>
            <person name="Stajich J."/>
            <person name="Grigoriev I.V."/>
            <person name="Mortensen U.H."/>
            <person name="De Vries R.P."/>
            <person name="Baker S.E."/>
            <person name="Andersen M.R."/>
        </authorList>
    </citation>
    <scope>NUCLEOTIDE SEQUENCE [LARGE SCALE GENOMIC DNA]</scope>
    <source>
        <strain evidence="1 2">CBS 123904</strain>
    </source>
</reference>